<accession>A0ABN0QDB6</accession>
<evidence type="ECO:0000313" key="2">
    <source>
        <dbReference type="Proteomes" id="UP000018234"/>
    </source>
</evidence>
<sequence length="37" mass="4162">MLFFSPRQKAGTLVKSGPYNYVAAASEKEKNKVNHCF</sequence>
<proteinExistence type="predicted"/>
<organism evidence="1 2">
    <name type="scientific">Flavobacterium saliperosum S13</name>
    <dbReference type="NCBI Taxonomy" id="1341155"/>
    <lineage>
        <taxon>Bacteria</taxon>
        <taxon>Pseudomonadati</taxon>
        <taxon>Bacteroidota</taxon>
        <taxon>Flavobacteriia</taxon>
        <taxon>Flavobacteriales</taxon>
        <taxon>Flavobacteriaceae</taxon>
        <taxon>Flavobacterium</taxon>
    </lineage>
</organism>
<name>A0ABN0QDB6_9FLAO</name>
<reference evidence="1 2" key="1">
    <citation type="submission" date="2013-08" db="EMBL/GenBank/DDBJ databases">
        <title>Flavobacterium saliperosum type strain genome sequencing.</title>
        <authorList>
            <person name="Lee K."/>
            <person name="Yi H."/>
            <person name="Park S."/>
            <person name="Chun J."/>
        </authorList>
    </citation>
    <scope>NUCLEOTIDE SEQUENCE [LARGE SCALE GENOMIC DNA]</scope>
    <source>
        <strain evidence="1 2">S13</strain>
    </source>
</reference>
<dbReference type="Proteomes" id="UP000018234">
    <property type="component" value="Unassembled WGS sequence"/>
</dbReference>
<keyword evidence="2" id="KW-1185">Reference proteome</keyword>
<evidence type="ECO:0000313" key="1">
    <source>
        <dbReference type="EMBL" id="ESU21505.1"/>
    </source>
</evidence>
<dbReference type="EMBL" id="AVFO01000053">
    <property type="protein sequence ID" value="ESU21505.1"/>
    <property type="molecule type" value="Genomic_DNA"/>
</dbReference>
<comment type="caution">
    <text evidence="1">The sequence shown here is derived from an EMBL/GenBank/DDBJ whole genome shotgun (WGS) entry which is preliminary data.</text>
</comment>
<gene>
    <name evidence="1" type="ORF">FSS13T_26620</name>
</gene>
<protein>
    <submittedName>
        <fullName evidence="1">Uncharacterized protein</fullName>
    </submittedName>
</protein>